<gene>
    <name evidence="8" type="ORF">UCRPA7_1218</name>
</gene>
<protein>
    <submittedName>
        <fullName evidence="8">Putative efflux pump antibiotic resistance protein</fullName>
    </submittedName>
</protein>
<feature type="transmembrane region" description="Helical" evidence="6">
    <location>
        <begin position="210"/>
        <end position="233"/>
    </location>
</feature>
<keyword evidence="2 6" id="KW-0812">Transmembrane</keyword>
<dbReference type="InterPro" id="IPR036259">
    <property type="entry name" value="MFS_trans_sf"/>
</dbReference>
<feature type="transmembrane region" description="Helical" evidence="6">
    <location>
        <begin position="152"/>
        <end position="170"/>
    </location>
</feature>
<evidence type="ECO:0000259" key="7">
    <source>
        <dbReference type="PROSITE" id="PS50850"/>
    </source>
</evidence>
<feature type="region of interest" description="Disordered" evidence="5">
    <location>
        <begin position="536"/>
        <end position="575"/>
    </location>
</feature>
<evidence type="ECO:0000256" key="5">
    <source>
        <dbReference type="SAM" id="MobiDB-lite"/>
    </source>
</evidence>
<evidence type="ECO:0000313" key="8">
    <source>
        <dbReference type="EMBL" id="EOO03279.1"/>
    </source>
</evidence>
<keyword evidence="9" id="KW-1185">Reference proteome</keyword>
<reference evidence="9" key="1">
    <citation type="journal article" date="2013" name="Genome Announc.">
        <title>Draft genome sequence of the ascomycete Phaeoacremonium aleophilum strain UCR-PA7, a causal agent of the esca disease complex in grapevines.</title>
        <authorList>
            <person name="Blanco-Ulate B."/>
            <person name="Rolshausen P."/>
            <person name="Cantu D."/>
        </authorList>
    </citation>
    <scope>NUCLEOTIDE SEQUENCE [LARGE SCALE GENOMIC DNA]</scope>
    <source>
        <strain evidence="9">UCR-PA7</strain>
    </source>
</reference>
<feature type="transmembrane region" description="Helical" evidence="6">
    <location>
        <begin position="59"/>
        <end position="80"/>
    </location>
</feature>
<feature type="transmembrane region" description="Helical" evidence="6">
    <location>
        <begin position="120"/>
        <end position="140"/>
    </location>
</feature>
<feature type="transmembrane region" description="Helical" evidence="6">
    <location>
        <begin position="176"/>
        <end position="198"/>
    </location>
</feature>
<dbReference type="SUPFAM" id="SSF103473">
    <property type="entry name" value="MFS general substrate transporter"/>
    <property type="match status" value="1"/>
</dbReference>
<dbReference type="InterPro" id="IPR020846">
    <property type="entry name" value="MFS_dom"/>
</dbReference>
<dbReference type="Proteomes" id="UP000014074">
    <property type="component" value="Unassembled WGS sequence"/>
</dbReference>
<feature type="domain" description="Major facilitator superfamily (MFS) profile" evidence="7">
    <location>
        <begin position="22"/>
        <end position="508"/>
    </location>
</feature>
<dbReference type="HOGENOM" id="CLU_000960_22_0_1"/>
<feature type="transmembrane region" description="Helical" evidence="6">
    <location>
        <begin position="319"/>
        <end position="341"/>
    </location>
</feature>
<dbReference type="Gene3D" id="1.20.1250.20">
    <property type="entry name" value="MFS general substrate transporter like domains"/>
    <property type="match status" value="1"/>
</dbReference>
<keyword evidence="3 6" id="KW-1133">Transmembrane helix</keyword>
<dbReference type="GO" id="GO:0005886">
    <property type="term" value="C:plasma membrane"/>
    <property type="evidence" value="ECO:0007669"/>
    <property type="project" value="TreeGrafter"/>
</dbReference>
<feature type="transmembrane region" description="Helical" evidence="6">
    <location>
        <begin position="480"/>
        <end position="503"/>
    </location>
</feature>
<name>R8BVF2_PHAM7</name>
<dbReference type="PANTHER" id="PTHR23501:SF94">
    <property type="entry name" value="MAJOR FACILITATOR SUPERFAMILY (MFS) PROFILE DOMAIN-CONTAINING PROTEIN"/>
    <property type="match status" value="1"/>
</dbReference>
<dbReference type="GO" id="GO:0022857">
    <property type="term" value="F:transmembrane transporter activity"/>
    <property type="evidence" value="ECO:0007669"/>
    <property type="project" value="InterPro"/>
</dbReference>
<organism evidence="8 9">
    <name type="scientific">Phaeoacremonium minimum (strain UCR-PA7)</name>
    <name type="common">Esca disease fungus</name>
    <name type="synonym">Togninia minima</name>
    <dbReference type="NCBI Taxonomy" id="1286976"/>
    <lineage>
        <taxon>Eukaryota</taxon>
        <taxon>Fungi</taxon>
        <taxon>Dikarya</taxon>
        <taxon>Ascomycota</taxon>
        <taxon>Pezizomycotina</taxon>
        <taxon>Sordariomycetes</taxon>
        <taxon>Sordariomycetidae</taxon>
        <taxon>Togniniales</taxon>
        <taxon>Togniniaceae</taxon>
        <taxon>Phaeoacremonium</taxon>
    </lineage>
</organism>
<dbReference type="Pfam" id="PF07690">
    <property type="entry name" value="MFS_1"/>
    <property type="match status" value="1"/>
</dbReference>
<dbReference type="Gene3D" id="1.20.1720.10">
    <property type="entry name" value="Multidrug resistance protein D"/>
    <property type="match status" value="1"/>
</dbReference>
<dbReference type="PRINTS" id="PR01036">
    <property type="entry name" value="TCRTETB"/>
</dbReference>
<feature type="transmembrane region" description="Helical" evidence="6">
    <location>
        <begin position="87"/>
        <end position="114"/>
    </location>
</feature>
<proteinExistence type="predicted"/>
<evidence type="ECO:0000256" key="4">
    <source>
        <dbReference type="ARBA" id="ARBA00023136"/>
    </source>
</evidence>
<keyword evidence="4 6" id="KW-0472">Membrane</keyword>
<feature type="transmembrane region" description="Helical" evidence="6">
    <location>
        <begin position="20"/>
        <end position="47"/>
    </location>
</feature>
<dbReference type="GeneID" id="19321347"/>
<feature type="transmembrane region" description="Helical" evidence="6">
    <location>
        <begin position="373"/>
        <end position="391"/>
    </location>
</feature>
<feature type="transmembrane region" description="Helical" evidence="6">
    <location>
        <begin position="348"/>
        <end position="367"/>
    </location>
</feature>
<feature type="transmembrane region" description="Helical" evidence="6">
    <location>
        <begin position="283"/>
        <end position="307"/>
    </location>
</feature>
<dbReference type="PROSITE" id="PS50850">
    <property type="entry name" value="MFS"/>
    <property type="match status" value="1"/>
</dbReference>
<evidence type="ECO:0000256" key="1">
    <source>
        <dbReference type="ARBA" id="ARBA00004141"/>
    </source>
</evidence>
<dbReference type="RefSeq" id="XP_007911995.1">
    <property type="nucleotide sequence ID" value="XM_007913804.1"/>
</dbReference>
<dbReference type="EMBL" id="KB932835">
    <property type="protein sequence ID" value="EOO03279.1"/>
    <property type="molecule type" value="Genomic_DNA"/>
</dbReference>
<dbReference type="OrthoDB" id="2351791at2759"/>
<accession>R8BVF2</accession>
<evidence type="ECO:0000313" key="9">
    <source>
        <dbReference type="Proteomes" id="UP000014074"/>
    </source>
</evidence>
<dbReference type="AlphaFoldDB" id="R8BVF2"/>
<evidence type="ECO:0000256" key="6">
    <source>
        <dbReference type="SAM" id="Phobius"/>
    </source>
</evidence>
<sequence length="575" mass="62219">MVDESLVRKTPEWKPTTHEVMIMITLSVISFMVALDACVIVTSLSAIVTDLGGDATQGFWVGTAYLLAHGVSMPFLAAISDIFGRPVVLIFSVLMFTFGTSICAASGTIGMLLGGRSVQGLGGGGIIIVSLIIFTDIVPLRFRPKWYGTVQGAWALGNCIGPVVGGAIAQNTTWRWVFYIMFPFCVFGLISVPLFLTIKPRTETIGEKLARVDWIGGFIFISSATSFLIAISWGGTQFSWTSAQTLAPLIIGAIGLGMTYAWERYVAQEPFLRHTLFSSVSAVVIYFCGAAQGLLIFGQLYYIPFYFMSVLAYSPVRTGVALLPVCTTLVPGSIITGILVSRLNNFRWPIWAGWLILTAGIGVTISFNANTSIAVWAIALILIGFGHGSILNAQNFASQAVCGDGEEAAAAGMYGFMRHFGTALGVGVGGSTFQNVMALKLKWQNLPASIAKDSEAFLPQLLAMPADDPEKAKILDSYVYGFRGVFLLYVSISSVAFLVSLLIKHYDMNKALDTEHTLKENRISKLVDQRFSARYSGVPTPTPSDEGSETEVEYRMPTEPQGTQWPAGLKPYYGT</sequence>
<dbReference type="eggNOG" id="KOG0254">
    <property type="taxonomic scope" value="Eukaryota"/>
</dbReference>
<evidence type="ECO:0000256" key="3">
    <source>
        <dbReference type="ARBA" id="ARBA00022989"/>
    </source>
</evidence>
<feature type="transmembrane region" description="Helical" evidence="6">
    <location>
        <begin position="245"/>
        <end position="262"/>
    </location>
</feature>
<dbReference type="KEGG" id="tmn:UCRPA7_1218"/>
<evidence type="ECO:0000256" key="2">
    <source>
        <dbReference type="ARBA" id="ARBA00022692"/>
    </source>
</evidence>
<dbReference type="PANTHER" id="PTHR23501">
    <property type="entry name" value="MAJOR FACILITATOR SUPERFAMILY"/>
    <property type="match status" value="1"/>
</dbReference>
<dbReference type="InterPro" id="IPR011701">
    <property type="entry name" value="MFS"/>
</dbReference>
<comment type="subcellular location">
    <subcellularLocation>
        <location evidence="1">Membrane</location>
        <topology evidence="1">Multi-pass membrane protein</topology>
    </subcellularLocation>
</comment>